<feature type="chain" id="PRO_5043977456" evidence="1">
    <location>
        <begin position="25"/>
        <end position="104"/>
    </location>
</feature>
<comment type="caution">
    <text evidence="2">The sequence shown here is derived from an EMBL/GenBank/DDBJ whole genome shotgun (WGS) entry which is preliminary data.</text>
</comment>
<evidence type="ECO:0000313" key="2">
    <source>
        <dbReference type="EMBL" id="GIX66187.1"/>
    </source>
</evidence>
<name>A0AAV4M133_BABCB</name>
<dbReference type="AlphaFoldDB" id="A0AAV4M133"/>
<sequence length="104" mass="10043">MCSAVSELCVVGFAVWVELTVVSAGSAPDELEEILGLCVAAAGSVAQPSSPDAGEIGTAVAPGSCVLTGALLSSVAVTGDGATIFGSVAFAIVVASSEVTGHLY</sequence>
<reference evidence="2 3" key="1">
    <citation type="submission" date="2021-06" db="EMBL/GenBank/DDBJ databases">
        <title>Genome sequence of Babesia caballi.</title>
        <authorList>
            <person name="Yamagishi J."/>
            <person name="Kidaka T."/>
            <person name="Ochi A."/>
        </authorList>
    </citation>
    <scope>NUCLEOTIDE SEQUENCE [LARGE SCALE GENOMIC DNA]</scope>
    <source>
        <strain evidence="2">USDA-D6B2</strain>
    </source>
</reference>
<gene>
    <name evidence="2" type="ORF">BcabD6B2_56230</name>
</gene>
<evidence type="ECO:0000256" key="1">
    <source>
        <dbReference type="SAM" id="SignalP"/>
    </source>
</evidence>
<protein>
    <submittedName>
        <fullName evidence="2">ABC transporter ATP-binding protein</fullName>
    </submittedName>
</protein>
<dbReference type="GO" id="GO:0005524">
    <property type="term" value="F:ATP binding"/>
    <property type="evidence" value="ECO:0007669"/>
    <property type="project" value="UniProtKB-KW"/>
</dbReference>
<accession>A0AAV4M133</accession>
<dbReference type="EMBL" id="BPLF01000006">
    <property type="protein sequence ID" value="GIX66187.1"/>
    <property type="molecule type" value="Genomic_DNA"/>
</dbReference>
<dbReference type="RefSeq" id="XP_067718256.1">
    <property type="nucleotide sequence ID" value="XM_067862155.1"/>
</dbReference>
<evidence type="ECO:0000313" key="3">
    <source>
        <dbReference type="Proteomes" id="UP001497744"/>
    </source>
</evidence>
<keyword evidence="3" id="KW-1185">Reference proteome</keyword>
<keyword evidence="2" id="KW-0067">ATP-binding</keyword>
<proteinExistence type="predicted"/>
<keyword evidence="2" id="KW-0547">Nucleotide-binding</keyword>
<keyword evidence="1" id="KW-0732">Signal</keyword>
<dbReference type="Proteomes" id="UP001497744">
    <property type="component" value="Unassembled WGS sequence"/>
</dbReference>
<organism evidence="2 3">
    <name type="scientific">Babesia caballi</name>
    <dbReference type="NCBI Taxonomy" id="5871"/>
    <lineage>
        <taxon>Eukaryota</taxon>
        <taxon>Sar</taxon>
        <taxon>Alveolata</taxon>
        <taxon>Apicomplexa</taxon>
        <taxon>Aconoidasida</taxon>
        <taxon>Piroplasmida</taxon>
        <taxon>Babesiidae</taxon>
        <taxon>Babesia</taxon>
    </lineage>
</organism>
<dbReference type="GeneID" id="94197668"/>
<feature type="signal peptide" evidence="1">
    <location>
        <begin position="1"/>
        <end position="24"/>
    </location>
</feature>